<dbReference type="GO" id="GO:0004888">
    <property type="term" value="F:transmembrane signaling receptor activity"/>
    <property type="evidence" value="ECO:0007669"/>
    <property type="project" value="InterPro"/>
</dbReference>
<evidence type="ECO:0000256" key="4">
    <source>
        <dbReference type="ARBA" id="ARBA00023136"/>
    </source>
</evidence>
<dbReference type="CDD" id="cd18989">
    <property type="entry name" value="LGIC_ECD_cation"/>
    <property type="match status" value="1"/>
</dbReference>
<keyword evidence="9" id="KW-0675">Receptor</keyword>
<dbReference type="EMBL" id="KX426067">
    <property type="protein sequence ID" value="ARI45492.1"/>
    <property type="molecule type" value="mRNA"/>
</dbReference>
<feature type="domain" description="Neurotransmitter-gated ion-channel ligand-binding" evidence="7">
    <location>
        <begin position="189"/>
        <end position="390"/>
    </location>
</feature>
<evidence type="ECO:0000256" key="2">
    <source>
        <dbReference type="ARBA" id="ARBA00022692"/>
    </source>
</evidence>
<keyword evidence="4 5" id="KW-0472">Membrane</keyword>
<dbReference type="PANTHER" id="PTHR36695">
    <property type="entry name" value="AGAP008648-PA"/>
    <property type="match status" value="1"/>
</dbReference>
<dbReference type="Gene3D" id="1.20.58.390">
    <property type="entry name" value="Neurotransmitter-gated ion-channel transmembrane domain"/>
    <property type="match status" value="1"/>
</dbReference>
<dbReference type="InterPro" id="IPR006202">
    <property type="entry name" value="Neur_chan_lig-bd"/>
</dbReference>
<keyword evidence="3 5" id="KW-1133">Transmembrane helix</keyword>
<feature type="transmembrane region" description="Helical" evidence="5">
    <location>
        <begin position="455"/>
        <end position="479"/>
    </location>
</feature>
<dbReference type="GO" id="GO:0016020">
    <property type="term" value="C:membrane"/>
    <property type="evidence" value="ECO:0007669"/>
    <property type="project" value="UniProtKB-SubCell"/>
</dbReference>
<dbReference type="Pfam" id="PF02931">
    <property type="entry name" value="Neur_chan_LBD"/>
    <property type="match status" value="1"/>
</dbReference>
<keyword evidence="2 5" id="KW-0812">Transmembrane</keyword>
<evidence type="ECO:0000256" key="6">
    <source>
        <dbReference type="SAM" id="SignalP"/>
    </source>
</evidence>
<protein>
    <submittedName>
        <fullName evidence="9">Nicotinic acetylcholine receptor beta 3 subunit variant A</fullName>
    </submittedName>
</protein>
<keyword evidence="6" id="KW-0732">Signal</keyword>
<sequence>MYSAVLLFFFTVGILYNNVNSNLQNGCQTEFTDTYAYKNFHPLDEVATYAKNGIIINFSVRASSDAHILLSPTSSLTYATPVYEIVLGAGQNSFSVIRGKQRRRTMNHTRTPLILSATEERTFWIRLSNSQIQIGKGGEDEVILYAADSLPLHVQYVCFSTWYQVTGKWIYGCPTTRGYQEEENLTVTQKLRKDMLTYYDPYSRPIVMEDQTTTVKIHLQCLNVKLDEKRSIFTVNGVMHMKWNDEKMRWNPLAYNNVSLLYFTNREIWQPDIILVNAAGHGSGLFGETPVVANSDGSVTWSSPVHLEAWCPSDLNNWPNDQHTCELTLSFASKHQLLQMLFENSTMRPVQTTGSEWEIISHVAESALVSVPGSTDLLSGIVIQITLKRNNGSYKTLFVGPFIACILMTLISFWLPPTDQYKILCTCCGMIILSKFIIEFGNLLPTPAYNVPPILFAYCSGLIAMVLSLLISILVICLTRYKLQCSLPRKVCYILSNKYLHRILFLPPIMNTEDYSYTHLDDLGSNNKETSPEETKNTEQIQQYWTILATVIDRISCFTYAVYLSILLGTHSP</sequence>
<name>A0A1W5YMS4_LOCMI</name>
<feature type="transmembrane region" description="Helical" evidence="5">
    <location>
        <begin position="423"/>
        <end position="443"/>
    </location>
</feature>
<feature type="chain" id="PRO_5012868167" evidence="6">
    <location>
        <begin position="22"/>
        <end position="573"/>
    </location>
</feature>
<evidence type="ECO:0000256" key="1">
    <source>
        <dbReference type="ARBA" id="ARBA00004141"/>
    </source>
</evidence>
<feature type="signal peptide" evidence="6">
    <location>
        <begin position="1"/>
        <end position="21"/>
    </location>
</feature>
<evidence type="ECO:0000313" key="9">
    <source>
        <dbReference type="EMBL" id="ARI45492.1"/>
    </source>
</evidence>
<evidence type="ECO:0000259" key="8">
    <source>
        <dbReference type="Pfam" id="PF12248"/>
    </source>
</evidence>
<dbReference type="InterPro" id="IPR022041">
    <property type="entry name" value="Methyltransf_FA"/>
</dbReference>
<dbReference type="SUPFAM" id="SSF63712">
    <property type="entry name" value="Nicotinic receptor ligand binding domain-like"/>
    <property type="match status" value="1"/>
</dbReference>
<dbReference type="InterPro" id="IPR038050">
    <property type="entry name" value="Neuro_actylchol_rec"/>
</dbReference>
<feature type="transmembrane region" description="Helical" evidence="5">
    <location>
        <begin position="397"/>
        <end position="416"/>
    </location>
</feature>
<dbReference type="Pfam" id="PF12248">
    <property type="entry name" value="Methyltransf_FA"/>
    <property type="match status" value="1"/>
</dbReference>
<dbReference type="GO" id="GO:0005230">
    <property type="term" value="F:extracellular ligand-gated monoatomic ion channel activity"/>
    <property type="evidence" value="ECO:0007669"/>
    <property type="project" value="InterPro"/>
</dbReference>
<evidence type="ECO:0000259" key="7">
    <source>
        <dbReference type="Pfam" id="PF02931"/>
    </source>
</evidence>
<dbReference type="PRINTS" id="PR00252">
    <property type="entry name" value="NRIONCHANNEL"/>
</dbReference>
<dbReference type="InterPro" id="IPR036719">
    <property type="entry name" value="Neuro-gated_channel_TM_sf"/>
</dbReference>
<evidence type="ECO:0000256" key="3">
    <source>
        <dbReference type="ARBA" id="ARBA00022989"/>
    </source>
</evidence>
<feature type="domain" description="Farnesoic acid O-methyl transferase" evidence="8">
    <location>
        <begin position="33"/>
        <end position="174"/>
    </location>
</feature>
<evidence type="ECO:0000256" key="5">
    <source>
        <dbReference type="SAM" id="Phobius"/>
    </source>
</evidence>
<dbReference type="Gene3D" id="2.70.170.10">
    <property type="entry name" value="Neurotransmitter-gated ion-channel ligand-binding domain"/>
    <property type="match status" value="1"/>
</dbReference>
<dbReference type="InterPro" id="IPR036734">
    <property type="entry name" value="Neur_chan_lig-bd_sf"/>
</dbReference>
<dbReference type="InterPro" id="IPR006201">
    <property type="entry name" value="Neur_channel"/>
</dbReference>
<reference evidence="9" key="1">
    <citation type="submission" date="2016-06" db="EMBL/GenBank/DDBJ databases">
        <title>Alternative splicing of the Locusta migratoria nicotinic acetylcholine receptors.</title>
        <authorList>
            <person name="Wang X."/>
            <person name="Zhang Y."/>
            <person name="Liu Z."/>
        </authorList>
    </citation>
    <scope>NUCLEOTIDE SEQUENCE</scope>
    <source>
        <strain evidence="9">Js</strain>
    </source>
</reference>
<dbReference type="PANTHER" id="PTHR36695:SF12">
    <property type="entry name" value="AGAP008648-PA"/>
    <property type="match status" value="1"/>
</dbReference>
<dbReference type="AlphaFoldDB" id="A0A1W5YMS4"/>
<organism evidence="9">
    <name type="scientific">Locusta migratoria</name>
    <name type="common">Migratory locust</name>
    <dbReference type="NCBI Taxonomy" id="7004"/>
    <lineage>
        <taxon>Eukaryota</taxon>
        <taxon>Metazoa</taxon>
        <taxon>Ecdysozoa</taxon>
        <taxon>Arthropoda</taxon>
        <taxon>Hexapoda</taxon>
        <taxon>Insecta</taxon>
        <taxon>Pterygota</taxon>
        <taxon>Neoptera</taxon>
        <taxon>Polyneoptera</taxon>
        <taxon>Orthoptera</taxon>
        <taxon>Caelifera</taxon>
        <taxon>Acrididea</taxon>
        <taxon>Acridomorpha</taxon>
        <taxon>Acridoidea</taxon>
        <taxon>Acrididae</taxon>
        <taxon>Oedipodinae</taxon>
        <taxon>Locusta</taxon>
    </lineage>
</organism>
<proteinExistence type="evidence at transcript level"/>
<comment type="subcellular location">
    <subcellularLocation>
        <location evidence="1">Membrane</location>
        <topology evidence="1">Multi-pass membrane protein</topology>
    </subcellularLocation>
</comment>
<dbReference type="SUPFAM" id="SSF90112">
    <property type="entry name" value="Neurotransmitter-gated ion-channel transmembrane pore"/>
    <property type="match status" value="1"/>
</dbReference>
<accession>A0A1W5YMS4</accession>